<dbReference type="PANTHER" id="PTHR31793">
    <property type="entry name" value="4-HYDROXYBENZOYL-COA THIOESTERASE FAMILY MEMBER"/>
    <property type="match status" value="1"/>
</dbReference>
<evidence type="ECO:0000313" key="4">
    <source>
        <dbReference type="Proteomes" id="UP000635278"/>
    </source>
</evidence>
<dbReference type="EMBL" id="WOTB01000027">
    <property type="protein sequence ID" value="NHN86165.1"/>
    <property type="molecule type" value="Genomic_DNA"/>
</dbReference>
<protein>
    <submittedName>
        <fullName evidence="3">Tol-pal system-associated acyl-CoA thioesterase</fullName>
    </submittedName>
</protein>
<dbReference type="PIRSF" id="PIRSF003230">
    <property type="entry name" value="YbgC"/>
    <property type="match status" value="1"/>
</dbReference>
<comment type="similarity">
    <text evidence="1">Belongs to the 4-hydroxybenzoyl-CoA thioesterase family.</text>
</comment>
<dbReference type="PANTHER" id="PTHR31793:SF37">
    <property type="entry name" value="ACYL-COA THIOESTER HYDROLASE YBGC"/>
    <property type="match status" value="1"/>
</dbReference>
<evidence type="ECO:0000256" key="1">
    <source>
        <dbReference type="ARBA" id="ARBA00005953"/>
    </source>
</evidence>
<dbReference type="Gene3D" id="3.10.129.10">
    <property type="entry name" value="Hotdog Thioesterase"/>
    <property type="match status" value="1"/>
</dbReference>
<dbReference type="InterPro" id="IPR008272">
    <property type="entry name" value="HB-CoA_thioesterase_AS"/>
</dbReference>
<dbReference type="NCBIfam" id="TIGR00051">
    <property type="entry name" value="YbgC/FadM family acyl-CoA thioesterase"/>
    <property type="match status" value="1"/>
</dbReference>
<dbReference type="NCBIfam" id="TIGR02799">
    <property type="entry name" value="thio_ybgC"/>
    <property type="match status" value="1"/>
</dbReference>
<dbReference type="PROSITE" id="PS01328">
    <property type="entry name" value="4HBCOA_THIOESTERASE"/>
    <property type="match status" value="1"/>
</dbReference>
<evidence type="ECO:0000256" key="2">
    <source>
        <dbReference type="ARBA" id="ARBA00022801"/>
    </source>
</evidence>
<reference evidence="3 4" key="1">
    <citation type="journal article" date="2020" name="Int. J. Syst. Evol. Microbiol.">
        <title>Novel acetic acid bacteria from cider fermentations: Acetobacter conturbans sp. nov. and Acetobacter fallax sp. nov.</title>
        <authorList>
            <person name="Sombolestani A.S."/>
            <person name="Cleenwerck I."/>
            <person name="Cnockaert M."/>
            <person name="Borremans W."/>
            <person name="Wieme A.D."/>
            <person name="De Vuyst L."/>
            <person name="Vandamme P."/>
        </authorList>
    </citation>
    <scope>NUCLEOTIDE SEQUENCE [LARGE SCALE GENOMIC DNA]</scope>
    <source>
        <strain evidence="3 4">LMG 30640</strain>
    </source>
</reference>
<dbReference type="InterPro" id="IPR014166">
    <property type="entry name" value="Tol-Pal_acyl-CoA_thioesterase"/>
</dbReference>
<sequence>MTTHSIDFRVYYEDTDAGGVVYHARYFAFAERARTEAIRSLGMAASDLIHDYGLAFVLRNATIDFRAPFRLDDILTVKTRLTDQGAASCRLDQGIYHGEDLFVHIDVRLACIRVADGKAARFPPPWRALLARLADETPGARQAGSGR</sequence>
<organism evidence="3 4">
    <name type="scientific">Acetobacter musti</name>
    <dbReference type="NCBI Taxonomy" id="864732"/>
    <lineage>
        <taxon>Bacteria</taxon>
        <taxon>Pseudomonadati</taxon>
        <taxon>Pseudomonadota</taxon>
        <taxon>Alphaproteobacteria</taxon>
        <taxon>Acetobacterales</taxon>
        <taxon>Acetobacteraceae</taxon>
        <taxon>Acetobacter</taxon>
    </lineage>
</organism>
<keyword evidence="2" id="KW-0378">Hydrolase</keyword>
<dbReference type="Proteomes" id="UP000635278">
    <property type="component" value="Unassembled WGS sequence"/>
</dbReference>
<proteinExistence type="inferred from homology"/>
<name>A0ABX0JW14_9PROT</name>
<gene>
    <name evidence="3" type="primary">ybgC</name>
    <name evidence="3" type="ORF">GOB93_16165</name>
</gene>
<accession>A0ABX0JW14</accession>
<dbReference type="InterPro" id="IPR029069">
    <property type="entry name" value="HotDog_dom_sf"/>
</dbReference>
<dbReference type="CDD" id="cd00586">
    <property type="entry name" value="4HBT"/>
    <property type="match status" value="1"/>
</dbReference>
<dbReference type="InterPro" id="IPR006684">
    <property type="entry name" value="YbgC/YbaW"/>
</dbReference>
<dbReference type="Pfam" id="PF13279">
    <property type="entry name" value="4HBT_2"/>
    <property type="match status" value="1"/>
</dbReference>
<evidence type="ECO:0000313" key="3">
    <source>
        <dbReference type="EMBL" id="NHN86165.1"/>
    </source>
</evidence>
<dbReference type="RefSeq" id="WP_242010851.1">
    <property type="nucleotide sequence ID" value="NZ_WOTB01000027.1"/>
</dbReference>
<dbReference type="InterPro" id="IPR050563">
    <property type="entry name" value="4-hydroxybenzoyl-CoA_TE"/>
</dbReference>
<comment type="caution">
    <text evidence="3">The sequence shown here is derived from an EMBL/GenBank/DDBJ whole genome shotgun (WGS) entry which is preliminary data.</text>
</comment>
<keyword evidence="4" id="KW-1185">Reference proteome</keyword>
<dbReference type="SUPFAM" id="SSF54637">
    <property type="entry name" value="Thioesterase/thiol ester dehydrase-isomerase"/>
    <property type="match status" value="1"/>
</dbReference>